<keyword evidence="4 12" id="KW-0812">Transmembrane</keyword>
<dbReference type="InterPro" id="IPR004345">
    <property type="entry name" value="TB2_DP1_HVA22"/>
</dbReference>
<evidence type="ECO:0000256" key="6">
    <source>
        <dbReference type="ARBA" id="ARBA00022776"/>
    </source>
</evidence>
<organism evidence="14 15">
    <name type="scientific">Labeo rohita</name>
    <name type="common">Indian major carp</name>
    <name type="synonym">Cyprinus rohita</name>
    <dbReference type="NCBI Taxonomy" id="84645"/>
    <lineage>
        <taxon>Eukaryota</taxon>
        <taxon>Metazoa</taxon>
        <taxon>Chordata</taxon>
        <taxon>Craniata</taxon>
        <taxon>Vertebrata</taxon>
        <taxon>Euteleostomi</taxon>
        <taxon>Actinopterygii</taxon>
        <taxon>Neopterygii</taxon>
        <taxon>Teleostei</taxon>
        <taxon>Ostariophysi</taxon>
        <taxon>Cypriniformes</taxon>
        <taxon>Cyprinidae</taxon>
        <taxon>Labeoninae</taxon>
        <taxon>Labeonini</taxon>
        <taxon>Labeo</taxon>
    </lineage>
</organism>
<dbReference type="GO" id="GO:0005881">
    <property type="term" value="C:cytoplasmic microtubule"/>
    <property type="evidence" value="ECO:0007669"/>
    <property type="project" value="TreeGrafter"/>
</dbReference>
<dbReference type="GO" id="GO:0005789">
    <property type="term" value="C:endoplasmic reticulum membrane"/>
    <property type="evidence" value="ECO:0007669"/>
    <property type="project" value="UniProtKB-SubCell"/>
</dbReference>
<accession>A0A498NEI3</accession>
<keyword evidence="5" id="KW-0493">Microtubule</keyword>
<evidence type="ECO:0000256" key="4">
    <source>
        <dbReference type="ARBA" id="ARBA00022692"/>
    </source>
</evidence>
<evidence type="ECO:0000256" key="10">
    <source>
        <dbReference type="ARBA" id="ARBA00023306"/>
    </source>
</evidence>
<evidence type="ECO:0000256" key="8">
    <source>
        <dbReference type="ARBA" id="ARBA00022989"/>
    </source>
</evidence>
<evidence type="ECO:0000256" key="11">
    <source>
        <dbReference type="ARBA" id="ARBA00037282"/>
    </source>
</evidence>
<dbReference type="GO" id="GO:0008017">
    <property type="term" value="F:microtubule binding"/>
    <property type="evidence" value="ECO:0007669"/>
    <property type="project" value="TreeGrafter"/>
</dbReference>
<sequence>MLFNRKQQCLEVRLVFGNLYPAYYSYKAVKTKNVKEYDPPCESQSYILRKKISAGVTLKCYFSQQPKRSTLREKITAGGFRLTVCHGAAAFLRLMQRIDLSQTAEGKEVRWMMYWIVFALFTVVETATDLTIAWFPLYYEIKIAFVIWLLSPYTRGASLIYRKALHPLLTSKERGQGAITEKLRSFSMHDLTQISQDDAYSSYSSNPARRAIMDQPDGAEYYRDDDDGSDDDGKPVYSEDEAVSHHGLRRSQTVKITRSKLRKDPRYGSLKIKGRKRPALNAMTYSSVDN</sequence>
<evidence type="ECO:0000256" key="2">
    <source>
        <dbReference type="ARBA" id="ARBA00008573"/>
    </source>
</evidence>
<dbReference type="PANTHER" id="PTHR12300">
    <property type="entry name" value="HVA22-LIKE PROTEINS"/>
    <property type="match status" value="1"/>
</dbReference>
<dbReference type="GO" id="GO:0051301">
    <property type="term" value="P:cell division"/>
    <property type="evidence" value="ECO:0007669"/>
    <property type="project" value="UniProtKB-KW"/>
</dbReference>
<dbReference type="GO" id="GO:0071782">
    <property type="term" value="C:endoplasmic reticulum tubular network"/>
    <property type="evidence" value="ECO:0007669"/>
    <property type="project" value="TreeGrafter"/>
</dbReference>
<reference evidence="14 15" key="1">
    <citation type="submission" date="2018-03" db="EMBL/GenBank/DDBJ databases">
        <title>Draft genome sequence of Rohu Carp (Labeo rohita).</title>
        <authorList>
            <person name="Das P."/>
            <person name="Kushwaha B."/>
            <person name="Joshi C.G."/>
            <person name="Kumar D."/>
            <person name="Nagpure N.S."/>
            <person name="Sahoo L."/>
            <person name="Das S.P."/>
            <person name="Bit A."/>
            <person name="Patnaik S."/>
            <person name="Meher P.K."/>
            <person name="Jayasankar P."/>
            <person name="Koringa P.G."/>
            <person name="Patel N.V."/>
            <person name="Hinsu A.T."/>
            <person name="Kumar R."/>
            <person name="Pandey M."/>
            <person name="Agarwal S."/>
            <person name="Srivastava S."/>
            <person name="Singh M."/>
            <person name="Iquebal M.A."/>
            <person name="Jaiswal S."/>
            <person name="Angadi U.B."/>
            <person name="Kumar N."/>
            <person name="Raza M."/>
            <person name="Shah T.M."/>
            <person name="Rai A."/>
            <person name="Jena J.K."/>
        </authorList>
    </citation>
    <scope>NUCLEOTIDE SEQUENCE [LARGE SCALE GENOMIC DNA]</scope>
    <source>
        <strain evidence="14">DASCIFA01</strain>
        <tissue evidence="14">Testis</tissue>
    </source>
</reference>
<dbReference type="STRING" id="84645.A0A498NEI3"/>
<keyword evidence="3" id="KW-0132">Cell division</keyword>
<keyword evidence="8 12" id="KW-1133">Transmembrane helix</keyword>
<keyword evidence="7" id="KW-0256">Endoplasmic reticulum</keyword>
<evidence type="ECO:0000313" key="15">
    <source>
        <dbReference type="Proteomes" id="UP000290572"/>
    </source>
</evidence>
<evidence type="ECO:0000256" key="7">
    <source>
        <dbReference type="ARBA" id="ARBA00022824"/>
    </source>
</evidence>
<feature type="region of interest" description="Disordered" evidence="13">
    <location>
        <begin position="214"/>
        <end position="275"/>
    </location>
</feature>
<keyword evidence="6" id="KW-0498">Mitosis</keyword>
<dbReference type="Proteomes" id="UP000290572">
    <property type="component" value="Unassembled WGS sequence"/>
</dbReference>
<feature type="transmembrane region" description="Helical" evidence="12">
    <location>
        <begin position="112"/>
        <end position="135"/>
    </location>
</feature>
<keyword evidence="15" id="KW-1185">Reference proteome</keyword>
<proteinExistence type="inferred from homology"/>
<gene>
    <name evidence="14" type="ORF">ROHU_005235</name>
</gene>
<evidence type="ECO:0000256" key="13">
    <source>
        <dbReference type="SAM" id="MobiDB-lite"/>
    </source>
</evidence>
<dbReference type="Pfam" id="PF03134">
    <property type="entry name" value="TB2_DP1_HVA22"/>
    <property type="match status" value="1"/>
</dbReference>
<evidence type="ECO:0000256" key="5">
    <source>
        <dbReference type="ARBA" id="ARBA00022701"/>
    </source>
</evidence>
<dbReference type="PANTHER" id="PTHR12300:SF39">
    <property type="entry name" value="RECEPTOR EXPRESSION-ENHANCING PROTEIN 3"/>
    <property type="match status" value="1"/>
</dbReference>
<comment type="caution">
    <text evidence="12">Lacks conserved residue(s) required for the propagation of feature annotation.</text>
</comment>
<keyword evidence="9 12" id="KW-0472">Membrane</keyword>
<comment type="caution">
    <text evidence="14">The sequence shown here is derived from an EMBL/GenBank/DDBJ whole genome shotgun (WGS) entry which is preliminary data.</text>
</comment>
<keyword evidence="14" id="KW-0675">Receptor</keyword>
<keyword evidence="10" id="KW-0131">Cell cycle</keyword>
<comment type="similarity">
    <text evidence="2 12">Belongs to the DP1 family.</text>
</comment>
<dbReference type="EMBL" id="QBIY01011826">
    <property type="protein sequence ID" value="RXN28855.1"/>
    <property type="molecule type" value="Genomic_DNA"/>
</dbReference>
<evidence type="ECO:0000256" key="3">
    <source>
        <dbReference type="ARBA" id="ARBA00022618"/>
    </source>
</evidence>
<evidence type="ECO:0000256" key="12">
    <source>
        <dbReference type="RuleBase" id="RU362006"/>
    </source>
</evidence>
<evidence type="ECO:0000256" key="9">
    <source>
        <dbReference type="ARBA" id="ARBA00023136"/>
    </source>
</evidence>
<comment type="subcellular location">
    <subcellularLocation>
        <location evidence="1">Endoplasmic reticulum membrane</location>
        <topology evidence="1">Multi-pass membrane protein</topology>
    </subcellularLocation>
    <subcellularLocation>
        <location evidence="12">Membrane</location>
        <topology evidence="12">Multi-pass membrane protein</topology>
    </subcellularLocation>
</comment>
<dbReference type="GO" id="GO:0071786">
    <property type="term" value="P:endoplasmic reticulum tubular network organization"/>
    <property type="evidence" value="ECO:0007669"/>
    <property type="project" value="TreeGrafter"/>
</dbReference>
<comment type="function">
    <text evidence="11">Microtubule-binding protein required to ensure proper cell division and nuclear envelope reassembly by sequestering the endoplasmic reticulum away from chromosomes during mitosis. Probably acts by clearing the endoplasmic reticulum membrane from metaphase chromosomes.</text>
</comment>
<evidence type="ECO:0000313" key="14">
    <source>
        <dbReference type="EMBL" id="RXN28855.1"/>
    </source>
</evidence>
<name>A0A498NEI3_LABRO</name>
<evidence type="ECO:0000256" key="1">
    <source>
        <dbReference type="ARBA" id="ARBA00004477"/>
    </source>
</evidence>
<dbReference type="AlphaFoldDB" id="A0A498NEI3"/>
<protein>
    <recommendedName>
        <fullName evidence="12">Receptor expression-enhancing protein</fullName>
    </recommendedName>
</protein>